<dbReference type="InterPro" id="IPR003660">
    <property type="entry name" value="HAMP_dom"/>
</dbReference>
<dbReference type="eggNOG" id="COG3706">
    <property type="taxonomic scope" value="Bacteria"/>
</dbReference>
<feature type="coiled-coil region" evidence="1">
    <location>
        <begin position="232"/>
        <end position="259"/>
    </location>
</feature>
<keyword evidence="2" id="KW-0812">Transmembrane</keyword>
<keyword evidence="2" id="KW-1133">Transmembrane helix</keyword>
<dbReference type="InterPro" id="IPR000160">
    <property type="entry name" value="GGDEF_dom"/>
</dbReference>
<dbReference type="InterPro" id="IPR052163">
    <property type="entry name" value="DGC-Regulatory_Protein"/>
</dbReference>
<reference evidence="5 6" key="1">
    <citation type="journal article" date="2009" name="J. Bacteriol.">
        <title>Complete and draft genome sequences of six members of the Aquificales.</title>
        <authorList>
            <person name="Reysenbach A.L."/>
            <person name="Hamamura N."/>
            <person name="Podar M."/>
            <person name="Griffiths E."/>
            <person name="Ferreira S."/>
            <person name="Hochstein R."/>
            <person name="Heidelberg J."/>
            <person name="Johnson J."/>
            <person name="Mead D."/>
            <person name="Pohorille A."/>
            <person name="Sarmiento M."/>
            <person name="Schweighofer K."/>
            <person name="Seshadri R."/>
            <person name="Voytek M.A."/>
        </authorList>
    </citation>
    <scope>NUCLEOTIDE SEQUENCE [LARGE SCALE GENOMIC DNA]</scope>
    <source>
        <strain evidence="6">DSM 14350 / EX-H1</strain>
    </source>
</reference>
<dbReference type="AlphaFoldDB" id="C0QPI4"/>
<dbReference type="FunFam" id="3.30.70.270:FF:000001">
    <property type="entry name" value="Diguanylate cyclase domain protein"/>
    <property type="match status" value="1"/>
</dbReference>
<feature type="transmembrane region" description="Helical" evidence="2">
    <location>
        <begin position="179"/>
        <end position="201"/>
    </location>
</feature>
<dbReference type="HOGENOM" id="CLU_448291_0_0_0"/>
<feature type="domain" description="HAMP" evidence="3">
    <location>
        <begin position="210"/>
        <end position="254"/>
    </location>
</feature>
<dbReference type="RefSeq" id="WP_012676104.1">
    <property type="nucleotide sequence ID" value="NC_012440.1"/>
</dbReference>
<dbReference type="Gene3D" id="3.30.70.270">
    <property type="match status" value="1"/>
</dbReference>
<dbReference type="CDD" id="cd01949">
    <property type="entry name" value="GGDEF"/>
    <property type="match status" value="1"/>
</dbReference>
<dbReference type="NCBIfam" id="TIGR00254">
    <property type="entry name" value="GGDEF"/>
    <property type="match status" value="1"/>
</dbReference>
<dbReference type="PANTHER" id="PTHR46663">
    <property type="entry name" value="DIGUANYLATE CYCLASE DGCT-RELATED"/>
    <property type="match status" value="1"/>
</dbReference>
<evidence type="ECO:0000313" key="5">
    <source>
        <dbReference type="EMBL" id="ACO03865.1"/>
    </source>
</evidence>
<dbReference type="EMBL" id="CP001230">
    <property type="protein sequence ID" value="ACO03865.1"/>
    <property type="molecule type" value="Genomic_DNA"/>
</dbReference>
<dbReference type="GO" id="GO:0016020">
    <property type="term" value="C:membrane"/>
    <property type="evidence" value="ECO:0007669"/>
    <property type="project" value="InterPro"/>
</dbReference>
<evidence type="ECO:0000256" key="2">
    <source>
        <dbReference type="SAM" id="Phobius"/>
    </source>
</evidence>
<dbReference type="KEGG" id="pmx:PERMA_0793"/>
<evidence type="ECO:0000259" key="3">
    <source>
        <dbReference type="PROSITE" id="PS50885"/>
    </source>
</evidence>
<evidence type="ECO:0000313" key="6">
    <source>
        <dbReference type="Proteomes" id="UP000001366"/>
    </source>
</evidence>
<proteinExistence type="predicted"/>
<dbReference type="OrthoDB" id="9805474at2"/>
<name>C0QPI4_PERMH</name>
<keyword evidence="6" id="KW-1185">Reference proteome</keyword>
<dbReference type="PROSITE" id="PS50885">
    <property type="entry name" value="HAMP"/>
    <property type="match status" value="1"/>
</dbReference>
<dbReference type="GO" id="GO:0007165">
    <property type="term" value="P:signal transduction"/>
    <property type="evidence" value="ECO:0007669"/>
    <property type="project" value="InterPro"/>
</dbReference>
<dbReference type="SUPFAM" id="SSF55073">
    <property type="entry name" value="Nucleotide cyclase"/>
    <property type="match status" value="1"/>
</dbReference>
<dbReference type="Pfam" id="PF00990">
    <property type="entry name" value="GGDEF"/>
    <property type="match status" value="1"/>
</dbReference>
<keyword evidence="1" id="KW-0175">Coiled coil</keyword>
<gene>
    <name evidence="5" type="ordered locus">PERMA_0793</name>
</gene>
<dbReference type="Gene3D" id="3.30.450.290">
    <property type="match status" value="1"/>
</dbReference>
<dbReference type="PaxDb" id="123214-PERMA_0793"/>
<dbReference type="PROSITE" id="PS50887">
    <property type="entry name" value="GGDEF"/>
    <property type="match status" value="1"/>
</dbReference>
<organism evidence="5 6">
    <name type="scientific">Persephonella marina (strain DSM 14350 / EX-H1)</name>
    <dbReference type="NCBI Taxonomy" id="123214"/>
    <lineage>
        <taxon>Bacteria</taxon>
        <taxon>Pseudomonadati</taxon>
        <taxon>Aquificota</taxon>
        <taxon>Aquificia</taxon>
        <taxon>Aquificales</taxon>
        <taxon>Hydrogenothermaceae</taxon>
        <taxon>Persephonella</taxon>
    </lineage>
</organism>
<dbReference type="PANTHER" id="PTHR46663:SF2">
    <property type="entry name" value="GGDEF DOMAIN-CONTAINING PROTEIN"/>
    <property type="match status" value="1"/>
</dbReference>
<dbReference type="CDD" id="cd06225">
    <property type="entry name" value="HAMP"/>
    <property type="match status" value="1"/>
</dbReference>
<accession>C0QPI4</accession>
<protein>
    <submittedName>
        <fullName evidence="5">Response regulator</fullName>
    </submittedName>
</protein>
<dbReference type="GO" id="GO:0003824">
    <property type="term" value="F:catalytic activity"/>
    <property type="evidence" value="ECO:0007669"/>
    <property type="project" value="UniProtKB-ARBA"/>
</dbReference>
<dbReference type="STRING" id="123214.PERMA_0793"/>
<feature type="domain" description="GGDEF" evidence="4">
    <location>
        <begin position="474"/>
        <end position="607"/>
    </location>
</feature>
<dbReference type="InterPro" id="IPR043128">
    <property type="entry name" value="Rev_trsase/Diguanyl_cyclase"/>
</dbReference>
<evidence type="ECO:0000256" key="1">
    <source>
        <dbReference type="SAM" id="Coils"/>
    </source>
</evidence>
<dbReference type="InterPro" id="IPR029787">
    <property type="entry name" value="Nucleotide_cyclase"/>
</dbReference>
<evidence type="ECO:0000259" key="4">
    <source>
        <dbReference type="PROSITE" id="PS50887"/>
    </source>
</evidence>
<dbReference type="Proteomes" id="UP000001366">
    <property type="component" value="Chromosome"/>
</dbReference>
<dbReference type="eggNOG" id="COG2972">
    <property type="taxonomic scope" value="Bacteria"/>
</dbReference>
<sequence length="615" mass="71322">MKSIRSKLLLRVAVLLFILFLVNQILEYKSFREVNINHVKNQSSVIAEIVRDSLTTLMEIGKIDKRDLFLSNIKLEHRNIEEIRVIRGDKVVQQYGEGSENEKPKTEAELKVLQTGIPYEKLEETFDKVSYVLILPYKAEPINRINCLKCHNVEAGAVLGAIYIKTDLTPVRSFTFANLIQTTFMSMFIFLMTTFVILRFFQPYTEFFSRLKRGLSKAKDGDFSERVFINTNDEAKEVADTYNETMDKLCNTLTAIENRVSYLIGGNINKSSNALKDTYMIVEELVKIYNFKKIVEKDASKEDIYLRLRKLMKDMNIQQYSIYEVDTENNKLIDIDEETKWCKDVVFLDADQCRVKRTGSEVVSEEYACVCPNFIKCENGEAEEFFTCIPIYVGGRVGIILQLIYDKESRVNIKNKLPFIEAYLREVAPVIEAKSYMEKLRKQSLVDQLTGLYNRRFLEELIPKLSQQTIRRKSTIGILMVDVDFFKQVNDQYGHDVGDTVLKRVADILNKSVREADIVVRYGGEEFIVLLVDVEKGKSVEIAEKIRKKVENMVIHTDGVTLKKTVSIGVSEFPHDSDRFWQCIKFADIALYRAKETGRNKVVRFEKSMWEREEY</sequence>
<keyword evidence="2" id="KW-0472">Membrane</keyword>
<dbReference type="SMART" id="SM00267">
    <property type="entry name" value="GGDEF"/>
    <property type="match status" value="1"/>
</dbReference>